<dbReference type="RefSeq" id="XP_021765807.1">
    <property type="nucleotide sequence ID" value="XM_021910115.1"/>
</dbReference>
<dbReference type="SMR" id="A0A803LUG8"/>
<dbReference type="Pfam" id="PF02458">
    <property type="entry name" value="Transferase"/>
    <property type="match status" value="1"/>
</dbReference>
<dbReference type="Gramene" id="AUR62018862-RA">
    <property type="protein sequence ID" value="AUR62018862-RA:cds"/>
    <property type="gene ID" value="AUR62018862"/>
</dbReference>
<dbReference type="OrthoDB" id="756073at2759"/>
<dbReference type="InterPro" id="IPR050317">
    <property type="entry name" value="Plant_Fungal_Acyltransferase"/>
</dbReference>
<dbReference type="InterPro" id="IPR023213">
    <property type="entry name" value="CAT-like_dom_sf"/>
</dbReference>
<accession>A0A803LUG8</accession>
<gene>
    <name evidence="2" type="primary">LOC110730319</name>
</gene>
<protein>
    <submittedName>
        <fullName evidence="2">Uncharacterized protein</fullName>
    </submittedName>
</protein>
<keyword evidence="3" id="KW-1185">Reference proteome</keyword>
<reference evidence="2" key="1">
    <citation type="journal article" date="2017" name="Nature">
        <title>The genome of Chenopodium quinoa.</title>
        <authorList>
            <person name="Jarvis D.E."/>
            <person name="Ho Y.S."/>
            <person name="Lightfoot D.J."/>
            <person name="Schmoeckel S.M."/>
            <person name="Li B."/>
            <person name="Borm T.J.A."/>
            <person name="Ohyanagi H."/>
            <person name="Mineta K."/>
            <person name="Michell C.T."/>
            <person name="Saber N."/>
            <person name="Kharbatia N.M."/>
            <person name="Rupper R.R."/>
            <person name="Sharp A.R."/>
            <person name="Dally N."/>
            <person name="Boughton B.A."/>
            <person name="Woo Y.H."/>
            <person name="Gao G."/>
            <person name="Schijlen E.G.W.M."/>
            <person name="Guo X."/>
            <person name="Momin A.A."/>
            <person name="Negrao S."/>
            <person name="Al-Babili S."/>
            <person name="Gehring C."/>
            <person name="Roessner U."/>
            <person name="Jung C."/>
            <person name="Murphy K."/>
            <person name="Arold S.T."/>
            <person name="Gojobori T."/>
            <person name="van der Linden C.G."/>
            <person name="van Loo E.N."/>
            <person name="Jellen E.N."/>
            <person name="Maughan P.J."/>
            <person name="Tester M."/>
        </authorList>
    </citation>
    <scope>NUCLEOTIDE SEQUENCE [LARGE SCALE GENOMIC DNA]</scope>
    <source>
        <strain evidence="2">cv. PI 614886</strain>
    </source>
</reference>
<proteinExistence type="inferred from homology"/>
<dbReference type="Gene3D" id="3.30.559.10">
    <property type="entry name" value="Chloramphenicol acetyltransferase-like domain"/>
    <property type="match status" value="1"/>
</dbReference>
<dbReference type="PANTHER" id="PTHR31642">
    <property type="entry name" value="TRICHOTHECENE 3-O-ACETYLTRANSFERASE"/>
    <property type="match status" value="1"/>
</dbReference>
<comment type="similarity">
    <text evidence="1">Belongs to the plant acyltransferase family.</text>
</comment>
<dbReference type="GeneID" id="110730319"/>
<dbReference type="OMA" id="PIDASHW"/>
<reference evidence="2" key="2">
    <citation type="submission" date="2021-03" db="UniProtKB">
        <authorList>
            <consortium name="EnsemblPlants"/>
        </authorList>
    </citation>
    <scope>IDENTIFICATION</scope>
</reference>
<dbReference type="GO" id="GO:0016747">
    <property type="term" value="F:acyltransferase activity, transferring groups other than amino-acyl groups"/>
    <property type="evidence" value="ECO:0007669"/>
    <property type="project" value="TreeGrafter"/>
</dbReference>
<evidence type="ECO:0000313" key="3">
    <source>
        <dbReference type="Proteomes" id="UP000596660"/>
    </source>
</evidence>
<name>A0A803LUG8_CHEQI</name>
<organism evidence="2 3">
    <name type="scientific">Chenopodium quinoa</name>
    <name type="common">Quinoa</name>
    <dbReference type="NCBI Taxonomy" id="63459"/>
    <lineage>
        <taxon>Eukaryota</taxon>
        <taxon>Viridiplantae</taxon>
        <taxon>Streptophyta</taxon>
        <taxon>Embryophyta</taxon>
        <taxon>Tracheophyta</taxon>
        <taxon>Spermatophyta</taxon>
        <taxon>Magnoliopsida</taxon>
        <taxon>eudicotyledons</taxon>
        <taxon>Gunneridae</taxon>
        <taxon>Pentapetalae</taxon>
        <taxon>Caryophyllales</taxon>
        <taxon>Chenopodiaceae</taxon>
        <taxon>Chenopodioideae</taxon>
        <taxon>Atripliceae</taxon>
        <taxon>Chenopodium</taxon>
    </lineage>
</organism>
<dbReference type="KEGG" id="cqi:110730319"/>
<dbReference type="EnsemblPlants" id="AUR62018862-RA">
    <property type="protein sequence ID" value="AUR62018862-RA:cds"/>
    <property type="gene ID" value="AUR62018862"/>
</dbReference>
<evidence type="ECO:0000256" key="1">
    <source>
        <dbReference type="ARBA" id="ARBA00009861"/>
    </source>
</evidence>
<dbReference type="Proteomes" id="UP000596660">
    <property type="component" value="Unplaced"/>
</dbReference>
<sequence>MKMATSLELTIGIEGAYSTSPTKTTDPRLSYMISISNDESLNDNHHNHGVLQKWMHTVLCYKKHSDDSEDYGLHAKGRIKESLGKALLEHPILAGRLRRSENDNGDLRIVSNDSGIRCIDAQISLSLVHFLELSKEKKNEVEGKLLYWKNVDESNPIFSPLFYIQMTKFKCGGYSIGISCSLLLTDPLYMAKFLNKWAKIHMSMVYESEMSKTLSCIYSSYFKFGSEHEYGTIHDSSNTRRKTSKTMIFNISTEETKHYLRDEICKYFVQHCLEKAENIFGSKLGSPFTLMTKEPNGNTKVEIFTRKANFTSPKNLKYELNSSSWEDLKINDVAFQRGNGPIDASHWISCDALEGMVLVVISEAIKGKSGIHVYVTVPIDQDLQEIECY</sequence>
<dbReference type="PANTHER" id="PTHR31642:SF299">
    <property type="entry name" value="OS02G0653400 PROTEIN"/>
    <property type="match status" value="1"/>
</dbReference>
<evidence type="ECO:0000313" key="2">
    <source>
        <dbReference type="EnsemblPlants" id="AUR62018862-RA:cds"/>
    </source>
</evidence>
<dbReference type="AlphaFoldDB" id="A0A803LUG8"/>